<protein>
    <submittedName>
        <fullName evidence="1">Uncharacterized protein</fullName>
    </submittedName>
</protein>
<evidence type="ECO:0000313" key="2">
    <source>
        <dbReference type="Proteomes" id="UP000008220"/>
    </source>
</evidence>
<dbReference type="HOGENOM" id="CLU_3402879_0_0_9"/>
<gene>
    <name evidence="1" type="ordered locus">NT01CX_0596</name>
</gene>
<proteinExistence type="predicted"/>
<dbReference type="EMBL" id="CP000382">
    <property type="protein sequence ID" value="ABK62546.1"/>
    <property type="molecule type" value="Genomic_DNA"/>
</dbReference>
<accession>A0Q360</accession>
<dbReference type="KEGG" id="cno:NT01CX_0596"/>
<reference evidence="1 2" key="1">
    <citation type="journal article" date="2006" name="Nat. Biotechnol.">
        <title>The genome and transcriptomes of the anti-tumor agent Clostridium novyi-NT.</title>
        <authorList>
            <person name="Bettegowda C."/>
            <person name="Huang X."/>
            <person name="Lin J."/>
            <person name="Cheong I."/>
            <person name="Kohli M."/>
            <person name="Szabo S.A."/>
            <person name="Zhang X."/>
            <person name="Diaz L.A. Jr."/>
            <person name="Velculescu V.E."/>
            <person name="Parmigiani G."/>
            <person name="Kinzler K.W."/>
            <person name="Vogelstein B."/>
            <person name="Zhou S."/>
        </authorList>
    </citation>
    <scope>NUCLEOTIDE SEQUENCE [LARGE SCALE GENOMIC DNA]</scope>
    <source>
        <strain evidence="1 2">NT</strain>
    </source>
</reference>
<keyword evidence="2" id="KW-1185">Reference proteome</keyword>
<name>A0Q360_CLONN</name>
<dbReference type="Proteomes" id="UP000008220">
    <property type="component" value="Chromosome"/>
</dbReference>
<organism evidence="1 2">
    <name type="scientific">Clostridium novyi (strain NT)</name>
    <dbReference type="NCBI Taxonomy" id="386415"/>
    <lineage>
        <taxon>Bacteria</taxon>
        <taxon>Bacillati</taxon>
        <taxon>Bacillota</taxon>
        <taxon>Clostridia</taxon>
        <taxon>Eubacteriales</taxon>
        <taxon>Clostridiaceae</taxon>
        <taxon>Clostridium</taxon>
    </lineage>
</organism>
<sequence length="30" mass="3511">MLQFIFSIPFYKNGEDIIVDMMAGQKDLVF</sequence>
<evidence type="ECO:0000313" key="1">
    <source>
        <dbReference type="EMBL" id="ABK62546.1"/>
    </source>
</evidence>
<dbReference type="AlphaFoldDB" id="A0Q360"/>